<gene>
    <name evidence="1" type="ORF">FLL45_04390</name>
</gene>
<sequence length="269" mass="31120">MVLVRVVILLTILFVSLNCGLKLKAETPLDLDVSVRNTTISEQDIFLFLEGHLYPHKFRISAHVPFQYEQLKGDYTYYELQKFTFSSRTNQWTKIDAKTYHQNASITKANKNVIAIVKPGLNKVVYTYKGDYQQPYQLTAKKIYNAEGKVVTNVDYHFDANNHTLTIIEKNNKNKVNKKITNQYNSDKLVLSTEEVYPKTERVINVQYDYNDKGLVSKVIIDANIEGVEPTTRNIHYVFNENDDWISATVLTQQGPKSVNQFKVKRVLR</sequence>
<proteinExistence type="predicted"/>
<accession>A0A545TIY8</accession>
<comment type="caution">
    <text evidence="1">The sequence shown here is derived from an EMBL/GenBank/DDBJ whole genome shotgun (WGS) entry which is preliminary data.</text>
</comment>
<organism evidence="1 2">
    <name type="scientific">Aliikangiella marina</name>
    <dbReference type="NCBI Taxonomy" id="1712262"/>
    <lineage>
        <taxon>Bacteria</taxon>
        <taxon>Pseudomonadati</taxon>
        <taxon>Pseudomonadota</taxon>
        <taxon>Gammaproteobacteria</taxon>
        <taxon>Oceanospirillales</taxon>
        <taxon>Pleioneaceae</taxon>
        <taxon>Aliikangiella</taxon>
    </lineage>
</organism>
<reference evidence="1 2" key="1">
    <citation type="submission" date="2019-06" db="EMBL/GenBank/DDBJ databases">
        <title>Draft genome of Aliikangiella marina GYP-15.</title>
        <authorList>
            <person name="Wang G."/>
        </authorList>
    </citation>
    <scope>NUCLEOTIDE SEQUENCE [LARGE SCALE GENOMIC DNA]</scope>
    <source>
        <strain evidence="1 2">GYP-15</strain>
    </source>
</reference>
<evidence type="ECO:0000313" key="1">
    <source>
        <dbReference type="EMBL" id="TQV77192.1"/>
    </source>
</evidence>
<dbReference type="EMBL" id="VIKR01000001">
    <property type="protein sequence ID" value="TQV77192.1"/>
    <property type="molecule type" value="Genomic_DNA"/>
</dbReference>
<dbReference type="AlphaFoldDB" id="A0A545TIY8"/>
<dbReference type="RefSeq" id="WP_142888552.1">
    <property type="nucleotide sequence ID" value="NZ_VIKR01000001.1"/>
</dbReference>
<keyword evidence="2" id="KW-1185">Reference proteome</keyword>
<name>A0A545TIY8_9GAMM</name>
<protein>
    <submittedName>
        <fullName evidence="1">Uncharacterized protein</fullName>
    </submittedName>
</protein>
<dbReference type="Proteomes" id="UP000317839">
    <property type="component" value="Unassembled WGS sequence"/>
</dbReference>
<evidence type="ECO:0000313" key="2">
    <source>
        <dbReference type="Proteomes" id="UP000317839"/>
    </source>
</evidence>